<accession>A0AAN7NIG2</accession>
<reference evidence="1 2" key="1">
    <citation type="journal article" date="2023" name="J. Hered.">
        <title>Chromosome-level genome of the wood stork (Mycteria americana) provides insight into avian chromosome evolution.</title>
        <authorList>
            <person name="Flamio R. Jr."/>
            <person name="Ramstad K.M."/>
        </authorList>
    </citation>
    <scope>NUCLEOTIDE SEQUENCE [LARGE SCALE GENOMIC DNA]</scope>
    <source>
        <strain evidence="1">JAX WOST 10</strain>
    </source>
</reference>
<keyword evidence="2" id="KW-1185">Reference proteome</keyword>
<evidence type="ECO:0000313" key="2">
    <source>
        <dbReference type="Proteomes" id="UP001333110"/>
    </source>
</evidence>
<name>A0AAN7NIG2_MYCAM</name>
<sequence>MEHLSFEERLRELGLSSLEKRRLRGELINAYKYLKEGCKERRRSQALFSGNTFSTVRVTECWHGLPKEVVESPSLDIVKSCLGMVQGSPVVSPFHFTGCTVGLLPLLLMPQMVSLREEQPQPFCGQHGQREDFIACFVPAITVKEKAYAWSRCARSS</sequence>
<dbReference type="EMBL" id="JAUNZN010000003">
    <property type="protein sequence ID" value="KAK4825009.1"/>
    <property type="molecule type" value="Genomic_DNA"/>
</dbReference>
<proteinExistence type="predicted"/>
<organism evidence="1 2">
    <name type="scientific">Mycteria americana</name>
    <name type="common">Wood stork</name>
    <dbReference type="NCBI Taxonomy" id="33587"/>
    <lineage>
        <taxon>Eukaryota</taxon>
        <taxon>Metazoa</taxon>
        <taxon>Chordata</taxon>
        <taxon>Craniata</taxon>
        <taxon>Vertebrata</taxon>
        <taxon>Euteleostomi</taxon>
        <taxon>Archelosauria</taxon>
        <taxon>Archosauria</taxon>
        <taxon>Dinosauria</taxon>
        <taxon>Saurischia</taxon>
        <taxon>Theropoda</taxon>
        <taxon>Coelurosauria</taxon>
        <taxon>Aves</taxon>
        <taxon>Neognathae</taxon>
        <taxon>Neoaves</taxon>
        <taxon>Aequornithes</taxon>
        <taxon>Ciconiiformes</taxon>
        <taxon>Ciconiidae</taxon>
        <taxon>Mycteria</taxon>
    </lineage>
</organism>
<dbReference type="AlphaFoldDB" id="A0AAN7NIG2"/>
<comment type="caution">
    <text evidence="1">The sequence shown here is derived from an EMBL/GenBank/DDBJ whole genome shotgun (WGS) entry which is preliminary data.</text>
</comment>
<protein>
    <submittedName>
        <fullName evidence="1">Uncharacterized protein</fullName>
    </submittedName>
</protein>
<dbReference type="Proteomes" id="UP001333110">
    <property type="component" value="Unassembled WGS sequence"/>
</dbReference>
<gene>
    <name evidence="1" type="ORF">QYF61_022955</name>
</gene>
<evidence type="ECO:0000313" key="1">
    <source>
        <dbReference type="EMBL" id="KAK4825009.1"/>
    </source>
</evidence>